<feature type="transmembrane region" description="Helical" evidence="7">
    <location>
        <begin position="31"/>
        <end position="51"/>
    </location>
</feature>
<evidence type="ECO:0000259" key="9">
    <source>
        <dbReference type="Pfam" id="PF07662"/>
    </source>
</evidence>
<dbReference type="GO" id="GO:0005337">
    <property type="term" value="F:nucleoside transmembrane transporter activity"/>
    <property type="evidence" value="ECO:0007669"/>
    <property type="project" value="InterPro"/>
</dbReference>
<evidence type="ECO:0000313" key="12">
    <source>
        <dbReference type="Proteomes" id="UP000008461"/>
    </source>
</evidence>
<evidence type="ECO:0000259" key="8">
    <source>
        <dbReference type="Pfam" id="PF01773"/>
    </source>
</evidence>
<dbReference type="PANTHER" id="PTHR10590">
    <property type="entry name" value="SODIUM/NUCLEOSIDE COTRANSPORTER"/>
    <property type="match status" value="1"/>
</dbReference>
<feature type="transmembrane region" description="Helical" evidence="7">
    <location>
        <begin position="172"/>
        <end position="194"/>
    </location>
</feature>
<dbReference type="InterPro" id="IPR011657">
    <property type="entry name" value="CNT_C_dom"/>
</dbReference>
<feature type="transmembrane region" description="Helical" evidence="7">
    <location>
        <begin position="206"/>
        <end position="229"/>
    </location>
</feature>
<comment type="similarity">
    <text evidence="2">Belongs to the concentrative nucleoside transporter (CNT) (TC 2.A.41) family.</text>
</comment>
<reference key="2">
    <citation type="submission" date="2011-04" db="EMBL/GenBank/DDBJ databases">
        <title>Complete sequence of chromosome of Haliscomenobacter hydrossis DSM 1100.</title>
        <authorList>
            <consortium name="US DOE Joint Genome Institute (JGI-PGF)"/>
            <person name="Lucas S."/>
            <person name="Han J."/>
            <person name="Lapidus A."/>
            <person name="Bruce D."/>
            <person name="Goodwin L."/>
            <person name="Pitluck S."/>
            <person name="Peters L."/>
            <person name="Kyrpides N."/>
            <person name="Mavromatis K."/>
            <person name="Ivanova N."/>
            <person name="Ovchinnikova G."/>
            <person name="Pagani I."/>
            <person name="Daligault H."/>
            <person name="Detter J.C."/>
            <person name="Han C."/>
            <person name="Land M."/>
            <person name="Hauser L."/>
            <person name="Markowitz V."/>
            <person name="Cheng J.-F."/>
            <person name="Hugenholtz P."/>
            <person name="Woyke T."/>
            <person name="Wu D."/>
            <person name="Verbarg S."/>
            <person name="Frueling A."/>
            <person name="Brambilla E."/>
            <person name="Klenk H.-P."/>
            <person name="Eisen J.A."/>
        </authorList>
    </citation>
    <scope>NUCLEOTIDE SEQUENCE</scope>
    <source>
        <strain>DSM 1100</strain>
    </source>
</reference>
<evidence type="ECO:0000256" key="6">
    <source>
        <dbReference type="ARBA" id="ARBA00023136"/>
    </source>
</evidence>
<dbReference type="GO" id="GO:0005886">
    <property type="term" value="C:plasma membrane"/>
    <property type="evidence" value="ECO:0007669"/>
    <property type="project" value="UniProtKB-SubCell"/>
</dbReference>
<dbReference type="InterPro" id="IPR002668">
    <property type="entry name" value="CNT_N_dom"/>
</dbReference>
<evidence type="ECO:0000256" key="2">
    <source>
        <dbReference type="ARBA" id="ARBA00009033"/>
    </source>
</evidence>
<protein>
    <submittedName>
        <fullName evidence="11">Na+ dependent nucleoside transporter domain protein</fullName>
    </submittedName>
</protein>
<keyword evidence="3" id="KW-1003">Cell membrane</keyword>
<organism evidence="11 12">
    <name type="scientific">Haliscomenobacter hydrossis (strain ATCC 27775 / DSM 1100 / LMG 10767 / O)</name>
    <dbReference type="NCBI Taxonomy" id="760192"/>
    <lineage>
        <taxon>Bacteria</taxon>
        <taxon>Pseudomonadati</taxon>
        <taxon>Bacteroidota</taxon>
        <taxon>Saprospiria</taxon>
        <taxon>Saprospirales</taxon>
        <taxon>Haliscomenobacteraceae</taxon>
        <taxon>Haliscomenobacter</taxon>
    </lineage>
</organism>
<dbReference type="Pfam" id="PF07670">
    <property type="entry name" value="Gate"/>
    <property type="match status" value="1"/>
</dbReference>
<feature type="domain" description="Concentrative nucleoside transporter C-terminal" evidence="9">
    <location>
        <begin position="209"/>
        <end position="429"/>
    </location>
</feature>
<name>F4L3I7_HALH1</name>
<dbReference type="PANTHER" id="PTHR10590:SF4">
    <property type="entry name" value="SOLUTE CARRIER FAMILY 28 MEMBER 3"/>
    <property type="match status" value="1"/>
</dbReference>
<dbReference type="eggNOG" id="COG1972">
    <property type="taxonomic scope" value="Bacteria"/>
</dbReference>
<dbReference type="AlphaFoldDB" id="F4L3I7"/>
<dbReference type="InterPro" id="IPR008276">
    <property type="entry name" value="C_nuclsd_transpt"/>
</dbReference>
<dbReference type="KEGG" id="hhy:Halhy_5138"/>
<dbReference type="InterPro" id="IPR011642">
    <property type="entry name" value="Gate_dom"/>
</dbReference>
<evidence type="ECO:0000259" key="10">
    <source>
        <dbReference type="Pfam" id="PF07670"/>
    </source>
</evidence>
<evidence type="ECO:0000256" key="1">
    <source>
        <dbReference type="ARBA" id="ARBA00004651"/>
    </source>
</evidence>
<feature type="transmembrane region" description="Helical" evidence="7">
    <location>
        <begin position="372"/>
        <end position="399"/>
    </location>
</feature>
<proteinExistence type="inferred from homology"/>
<feature type="transmembrane region" description="Helical" evidence="7">
    <location>
        <begin position="91"/>
        <end position="115"/>
    </location>
</feature>
<comment type="subcellular location">
    <subcellularLocation>
        <location evidence="1">Cell membrane</location>
        <topology evidence="1">Multi-pass membrane protein</topology>
    </subcellularLocation>
</comment>
<dbReference type="Pfam" id="PF07662">
    <property type="entry name" value="Nucleos_tra2_C"/>
    <property type="match status" value="1"/>
</dbReference>
<feature type="transmembrane region" description="Helical" evidence="7">
    <location>
        <begin position="6"/>
        <end position="24"/>
    </location>
</feature>
<evidence type="ECO:0000256" key="3">
    <source>
        <dbReference type="ARBA" id="ARBA00022475"/>
    </source>
</evidence>
<evidence type="ECO:0000256" key="5">
    <source>
        <dbReference type="ARBA" id="ARBA00022989"/>
    </source>
</evidence>
<dbReference type="RefSeq" id="WP_013767499.1">
    <property type="nucleotide sequence ID" value="NC_015510.1"/>
</dbReference>
<dbReference type="Pfam" id="PF01773">
    <property type="entry name" value="Nucleos_tra2_N"/>
    <property type="match status" value="1"/>
</dbReference>
<gene>
    <name evidence="11" type="ordered locus">Halhy_5138</name>
</gene>
<keyword evidence="6 7" id="KW-0472">Membrane</keyword>
<feature type="transmembrane region" description="Helical" evidence="7">
    <location>
        <begin position="265"/>
        <end position="289"/>
    </location>
</feature>
<dbReference type="STRING" id="760192.Halhy_5138"/>
<dbReference type="HOGENOM" id="CLU_016813_4_2_10"/>
<reference evidence="11 12" key="1">
    <citation type="journal article" date="2011" name="Stand. Genomic Sci.">
        <title>Complete genome sequence of Haliscomenobacter hydrossis type strain (O).</title>
        <authorList>
            <consortium name="US DOE Joint Genome Institute (JGI-PGF)"/>
            <person name="Daligault H."/>
            <person name="Lapidus A."/>
            <person name="Zeytun A."/>
            <person name="Nolan M."/>
            <person name="Lucas S."/>
            <person name="Del Rio T.G."/>
            <person name="Tice H."/>
            <person name="Cheng J.F."/>
            <person name="Tapia R."/>
            <person name="Han C."/>
            <person name="Goodwin L."/>
            <person name="Pitluck S."/>
            <person name="Liolios K."/>
            <person name="Pagani I."/>
            <person name="Ivanova N."/>
            <person name="Huntemann M."/>
            <person name="Mavromatis K."/>
            <person name="Mikhailova N."/>
            <person name="Pati A."/>
            <person name="Chen A."/>
            <person name="Palaniappan K."/>
            <person name="Land M."/>
            <person name="Hauser L."/>
            <person name="Brambilla E.M."/>
            <person name="Rohde M."/>
            <person name="Verbarg S."/>
            <person name="Goker M."/>
            <person name="Bristow J."/>
            <person name="Eisen J.A."/>
            <person name="Markowitz V."/>
            <person name="Hugenholtz P."/>
            <person name="Kyrpides N.C."/>
            <person name="Klenk H.P."/>
            <person name="Woyke T."/>
        </authorList>
    </citation>
    <scope>NUCLEOTIDE SEQUENCE [LARGE SCALE GENOMIC DNA]</scope>
    <source>
        <strain evidence="12">ATCC 27775 / DSM 1100 / LMG 10767 / O</strain>
    </source>
</reference>
<evidence type="ECO:0000256" key="4">
    <source>
        <dbReference type="ARBA" id="ARBA00022692"/>
    </source>
</evidence>
<keyword evidence="4 7" id="KW-0812">Transmembrane</keyword>
<keyword evidence="5 7" id="KW-1133">Transmembrane helix</keyword>
<feature type="transmembrane region" description="Helical" evidence="7">
    <location>
        <begin position="411"/>
        <end position="431"/>
    </location>
</feature>
<dbReference type="Proteomes" id="UP000008461">
    <property type="component" value="Chromosome"/>
</dbReference>
<dbReference type="EMBL" id="CP002691">
    <property type="protein sequence ID" value="AEE52964.1"/>
    <property type="molecule type" value="Genomic_DNA"/>
</dbReference>
<dbReference type="GO" id="GO:0015293">
    <property type="term" value="F:symporter activity"/>
    <property type="evidence" value="ECO:0007669"/>
    <property type="project" value="TreeGrafter"/>
</dbReference>
<dbReference type="OrthoDB" id="9766455at2"/>
<keyword evidence="12" id="KW-1185">Reference proteome</keyword>
<feature type="transmembrane region" description="Helical" evidence="7">
    <location>
        <begin position="309"/>
        <end position="329"/>
    </location>
</feature>
<evidence type="ECO:0000313" key="11">
    <source>
        <dbReference type="EMBL" id="AEE52964.1"/>
    </source>
</evidence>
<feature type="domain" description="Nucleoside transporter/FeoB GTPase Gate" evidence="10">
    <location>
        <begin position="97"/>
        <end position="196"/>
    </location>
</feature>
<feature type="domain" description="Concentrative nucleoside transporter N-terminal" evidence="8">
    <location>
        <begin position="12"/>
        <end position="85"/>
    </location>
</feature>
<evidence type="ECO:0000256" key="7">
    <source>
        <dbReference type="SAM" id="Phobius"/>
    </source>
</evidence>
<sequence length="435" mass="46875">MELLITLLRCLLGMAVLMGICYAISSNRKAIHWRTIGAGVALQFLLAFLILKVPGASYVFDGVASFFQQVLKFSEAGATFLFGDLVVKRDAFGYIFAFQVLPTIVFFSSLTAVLFHLGILQRVVYGLAWLMNKVMRLSGPESMSAAANVFIGQTEAPLLVKPYLEKMTRSELLCLMTGGMATIAGSVFAAYVGFLGGDDPQQQLYFAKHLLTASVISAPAAIVASKLILPETEEIDIKQLDIDAENLDNNLLDAIARGTTEGLRLAVNVGAMLLVFTAMVFMLNQILLYGPGVWFGINDDIKLSTNGRFEGLTFSYLLGLVFAPLAWLMGTPYQDITLIGQLLGMKTMINEFVAYGELGVMKESIKMDPKSILIATYALCGFSNFASIGIQIGGIGALAPGQRKNLTELGIRALIAGSVACFLTACVAGLMSELT</sequence>
<accession>F4L3I7</accession>